<dbReference type="Proteomes" id="UP000186922">
    <property type="component" value="Unassembled WGS sequence"/>
</dbReference>
<accession>A0A1D1VVL6</accession>
<evidence type="ECO:0000313" key="3">
    <source>
        <dbReference type="Proteomes" id="UP000186922"/>
    </source>
</evidence>
<feature type="region of interest" description="Disordered" evidence="1">
    <location>
        <begin position="191"/>
        <end position="289"/>
    </location>
</feature>
<gene>
    <name evidence="2" type="primary">RvY_15636-1</name>
    <name evidence="2" type="synonym">RvY_15636.1</name>
    <name evidence="2" type="ORF">RvY_15636</name>
</gene>
<feature type="region of interest" description="Disordered" evidence="1">
    <location>
        <begin position="1"/>
        <end position="83"/>
    </location>
</feature>
<protein>
    <recommendedName>
        <fullName evidence="4">Myb-like domain-containing protein</fullName>
    </recommendedName>
</protein>
<evidence type="ECO:0008006" key="4">
    <source>
        <dbReference type="Google" id="ProtNLM"/>
    </source>
</evidence>
<reference evidence="2 3" key="1">
    <citation type="journal article" date="2016" name="Nat. Commun.">
        <title>Extremotolerant tardigrade genome and improved radiotolerance of human cultured cells by tardigrade-unique protein.</title>
        <authorList>
            <person name="Hashimoto T."/>
            <person name="Horikawa D.D."/>
            <person name="Saito Y."/>
            <person name="Kuwahara H."/>
            <person name="Kozuka-Hata H."/>
            <person name="Shin-I T."/>
            <person name="Minakuchi Y."/>
            <person name="Ohishi K."/>
            <person name="Motoyama A."/>
            <person name="Aizu T."/>
            <person name="Enomoto A."/>
            <person name="Kondo K."/>
            <person name="Tanaka S."/>
            <person name="Hara Y."/>
            <person name="Koshikawa S."/>
            <person name="Sagara H."/>
            <person name="Miura T."/>
            <person name="Yokobori S."/>
            <person name="Miyagawa K."/>
            <person name="Suzuki Y."/>
            <person name="Kubo T."/>
            <person name="Oyama M."/>
            <person name="Kohara Y."/>
            <person name="Fujiyama A."/>
            <person name="Arakawa K."/>
            <person name="Katayama T."/>
            <person name="Toyoda A."/>
            <person name="Kunieda T."/>
        </authorList>
    </citation>
    <scope>NUCLEOTIDE SEQUENCE [LARGE SCALE GENOMIC DNA]</scope>
    <source>
        <strain evidence="2 3">YOKOZUNA-1</strain>
    </source>
</reference>
<dbReference type="EMBL" id="BDGG01000012">
    <property type="protein sequence ID" value="GAV05515.1"/>
    <property type="molecule type" value="Genomic_DNA"/>
</dbReference>
<comment type="caution">
    <text evidence="2">The sequence shown here is derived from an EMBL/GenBank/DDBJ whole genome shotgun (WGS) entry which is preliminary data.</text>
</comment>
<dbReference type="AlphaFoldDB" id="A0A1D1VVL6"/>
<name>A0A1D1VVL6_RAMVA</name>
<feature type="compositionally biased region" description="Polar residues" evidence="1">
    <location>
        <begin position="269"/>
        <end position="280"/>
    </location>
</feature>
<feature type="compositionally biased region" description="Basic residues" evidence="1">
    <location>
        <begin position="201"/>
        <end position="210"/>
    </location>
</feature>
<keyword evidence="3" id="KW-1185">Reference proteome</keyword>
<organism evidence="2 3">
    <name type="scientific">Ramazzottius varieornatus</name>
    <name type="common">Water bear</name>
    <name type="synonym">Tardigrade</name>
    <dbReference type="NCBI Taxonomy" id="947166"/>
    <lineage>
        <taxon>Eukaryota</taxon>
        <taxon>Metazoa</taxon>
        <taxon>Ecdysozoa</taxon>
        <taxon>Tardigrada</taxon>
        <taxon>Eutardigrada</taxon>
        <taxon>Parachela</taxon>
        <taxon>Hypsibioidea</taxon>
        <taxon>Ramazzottiidae</taxon>
        <taxon>Ramazzottius</taxon>
    </lineage>
</organism>
<proteinExistence type="predicted"/>
<evidence type="ECO:0000256" key="1">
    <source>
        <dbReference type="SAM" id="MobiDB-lite"/>
    </source>
</evidence>
<dbReference type="OrthoDB" id="10551048at2759"/>
<feature type="compositionally biased region" description="Low complexity" evidence="1">
    <location>
        <begin position="17"/>
        <end position="29"/>
    </location>
</feature>
<feature type="compositionally biased region" description="Polar residues" evidence="1">
    <location>
        <begin position="1"/>
        <end position="11"/>
    </location>
</feature>
<sequence length="381" mass="43403">MMSYPQMSSSMRPPAPTSSASMYSAYSSPNGLQLPMVSDIPGYQQENDQDESVHSDDEYGANGEGQSPPDRGGSEEQNGSNSFSNFSLKRCRFSPRHDIALLKDILAADDKPFEHVGKASWESWGKIAATLNQKQIFGPVLTLSALTCKLRFDFLMKNYGGHAMKFNPKRGTVEEYQKRDELIAIIIPQVPTNDDLNMPNGKRRRGRPRKERRENYSPEEEDPSSPPEYGSQSMLDSGSKRKPGRPRKIPLGQGDFMDGAALSDYLRPRTSQPTSPTKPVSNGLPPGTSTLAFNPLQHLAYGETTIVSMLVEYMKRHHESDVQFRREELESRQREKSEERRLERERLDVKRAELALQQEKWELEKRERELQMDILRRHLSK</sequence>
<feature type="region of interest" description="Disordered" evidence="1">
    <location>
        <begin position="319"/>
        <end position="346"/>
    </location>
</feature>
<evidence type="ECO:0000313" key="2">
    <source>
        <dbReference type="EMBL" id="GAV05515.1"/>
    </source>
</evidence>